<keyword evidence="3" id="KW-0560">Oxidoreductase</keyword>
<dbReference type="Proteomes" id="UP000664357">
    <property type="component" value="Unassembled WGS sequence"/>
</dbReference>
<dbReference type="InterPro" id="IPR001613">
    <property type="entry name" value="Flavin_amine_oxidase"/>
</dbReference>
<sequence>MEKRYDVVIIGAGFAGLAAGLSLKKNGFKTVILEARNRVGGRTETKWLEDGTQIDLGGQWLGPTQDRMYELAAQYDVPTFPSQLFGKGQYHYLDDVHDQEPEEMLELFEVIDELADQVNLDYPHKSPNIANQDRMTLASWLNLQTKDEEVAGFVGRMLAGGLLASDAGEVSLFQMLYYIKAGNGVQSLLGAKGGAQQDRIVGGPQAIAEKMADDYGSVFFEQIVKGVSKNEEGYLVETRVGELYLTTQVLIAVPPTVVNSKITFTPELPVWKKKTLQSILPGSASKYHAVYEQPFWRESGLSGQRNMSEGLIIESLDNSLVDQKKGILTFFVYGIDSIQLSKLSEEEQKARLIEELVKLYGEQARNPEHFITQDWNEEPFTNGCFSGHFTPGGFIKYGEFLQSNVEGIHFAGTETATIWNGYFEGAVRSGEREAQKIMMKKEVKLV</sequence>
<dbReference type="PRINTS" id="PR00757">
    <property type="entry name" value="AMINEOXDASEF"/>
</dbReference>
<evidence type="ECO:0000313" key="5">
    <source>
        <dbReference type="EMBL" id="MEO1770401.1"/>
    </source>
</evidence>
<evidence type="ECO:0000256" key="1">
    <source>
        <dbReference type="ARBA" id="ARBA00001974"/>
    </source>
</evidence>
<comment type="similarity">
    <text evidence="2">Belongs to the flavin monoamine oxidase family.</text>
</comment>
<keyword evidence="6" id="KW-1185">Reference proteome</keyword>
<dbReference type="SUPFAM" id="SSF51905">
    <property type="entry name" value="FAD/NAD(P)-binding domain"/>
    <property type="match status" value="1"/>
</dbReference>
<evidence type="ECO:0000256" key="3">
    <source>
        <dbReference type="ARBA" id="ARBA00023002"/>
    </source>
</evidence>
<dbReference type="InterPro" id="IPR050703">
    <property type="entry name" value="Flavin_MAO"/>
</dbReference>
<dbReference type="EMBL" id="JAFREL020000002">
    <property type="protein sequence ID" value="MEO1770401.1"/>
    <property type="molecule type" value="Genomic_DNA"/>
</dbReference>
<feature type="domain" description="Amine oxidase" evidence="4">
    <location>
        <begin position="14"/>
        <end position="438"/>
    </location>
</feature>
<reference evidence="5 6" key="1">
    <citation type="submission" date="2021-03" db="EMBL/GenBank/DDBJ databases">
        <authorList>
            <person name="Gilmore M.S."/>
            <person name="Schwartzman J."/>
            <person name="Van Tyne D."/>
            <person name="Martin M."/>
            <person name="Earl A.M."/>
            <person name="Manson A.L."/>
            <person name="Straub T."/>
            <person name="Salamzade R."/>
            <person name="Saavedra J."/>
            <person name="Lebreton F."/>
            <person name="Prichula J."/>
            <person name="Schaufler K."/>
            <person name="Gaca A."/>
            <person name="Sgardioli B."/>
            <person name="Wagenaar J."/>
            <person name="Strong T."/>
        </authorList>
    </citation>
    <scope>NUCLEOTIDE SEQUENCE [LARGE SCALE GENOMIC DNA]</scope>
    <source>
        <strain evidence="5 6">665A</strain>
    </source>
</reference>
<reference evidence="5 6" key="2">
    <citation type="submission" date="2024-02" db="EMBL/GenBank/DDBJ databases">
        <title>The Genome Sequence of Enterococcus sp. DIV0159.</title>
        <authorList>
            <person name="Earl A."/>
            <person name="Manson A."/>
            <person name="Gilmore M."/>
            <person name="Sanders J."/>
            <person name="Shea T."/>
            <person name="Howe W."/>
            <person name="Livny J."/>
            <person name="Cuomo C."/>
            <person name="Neafsey D."/>
            <person name="Birren B."/>
        </authorList>
    </citation>
    <scope>NUCLEOTIDE SEQUENCE [LARGE SCALE GENOMIC DNA]</scope>
    <source>
        <strain evidence="5 6">665A</strain>
    </source>
</reference>
<evidence type="ECO:0000313" key="6">
    <source>
        <dbReference type="Proteomes" id="UP000664357"/>
    </source>
</evidence>
<dbReference type="RefSeq" id="WP_207703159.1">
    <property type="nucleotide sequence ID" value="NZ_JAFREL020000002.1"/>
</dbReference>
<organism evidence="5 6">
    <name type="scientific">Candidatus Enterococcus ferrettii</name>
    <dbReference type="NCBI Taxonomy" id="2815324"/>
    <lineage>
        <taxon>Bacteria</taxon>
        <taxon>Bacillati</taxon>
        <taxon>Bacillota</taxon>
        <taxon>Bacilli</taxon>
        <taxon>Lactobacillales</taxon>
        <taxon>Enterococcaceae</taxon>
        <taxon>Enterococcus</taxon>
    </lineage>
</organism>
<dbReference type="Gene3D" id="3.50.50.60">
    <property type="entry name" value="FAD/NAD(P)-binding domain"/>
    <property type="match status" value="1"/>
</dbReference>
<dbReference type="InterPro" id="IPR036188">
    <property type="entry name" value="FAD/NAD-bd_sf"/>
</dbReference>
<proteinExistence type="inferred from homology"/>
<dbReference type="SUPFAM" id="SSF54373">
    <property type="entry name" value="FAD-linked reductases, C-terminal domain"/>
    <property type="match status" value="1"/>
</dbReference>
<gene>
    <name evidence="5" type="ORF">JZO67_002353</name>
</gene>
<dbReference type="PANTHER" id="PTHR43563">
    <property type="entry name" value="AMINE OXIDASE"/>
    <property type="match status" value="1"/>
</dbReference>
<evidence type="ECO:0000259" key="4">
    <source>
        <dbReference type="Pfam" id="PF01593"/>
    </source>
</evidence>
<protein>
    <submittedName>
        <fullName evidence="5">Monoamine oxidase</fullName>
    </submittedName>
</protein>
<name>A0ABV0EP50_9ENTE</name>
<evidence type="ECO:0000256" key="2">
    <source>
        <dbReference type="ARBA" id="ARBA00005995"/>
    </source>
</evidence>
<comment type="caution">
    <text evidence="5">The sequence shown here is derived from an EMBL/GenBank/DDBJ whole genome shotgun (WGS) entry which is preliminary data.</text>
</comment>
<accession>A0ABV0EP50</accession>
<dbReference type="InterPro" id="IPR002937">
    <property type="entry name" value="Amino_oxidase"/>
</dbReference>
<dbReference type="PANTHER" id="PTHR43563:SF1">
    <property type="entry name" value="AMINE OXIDASE [FLAVIN-CONTAINING] B"/>
    <property type="match status" value="1"/>
</dbReference>
<comment type="cofactor">
    <cofactor evidence="1">
        <name>FAD</name>
        <dbReference type="ChEBI" id="CHEBI:57692"/>
    </cofactor>
</comment>
<dbReference type="Pfam" id="PF01593">
    <property type="entry name" value="Amino_oxidase"/>
    <property type="match status" value="1"/>
</dbReference>